<keyword evidence="2" id="KW-0863">Zinc-finger</keyword>
<gene>
    <name evidence="5" type="ORF">OS493_008372</name>
</gene>
<protein>
    <recommendedName>
        <fullName evidence="4">PHD-type domain-containing protein</fullName>
    </recommendedName>
</protein>
<dbReference type="EMBL" id="MU825399">
    <property type="protein sequence ID" value="KAJ7393074.1"/>
    <property type="molecule type" value="Genomic_DNA"/>
</dbReference>
<keyword evidence="3" id="KW-0862">Zinc</keyword>
<keyword evidence="6" id="KW-1185">Reference proteome</keyword>
<evidence type="ECO:0000259" key="4">
    <source>
        <dbReference type="Pfam" id="PF00628"/>
    </source>
</evidence>
<dbReference type="InterPro" id="IPR013083">
    <property type="entry name" value="Znf_RING/FYVE/PHD"/>
</dbReference>
<evidence type="ECO:0000256" key="1">
    <source>
        <dbReference type="ARBA" id="ARBA00022723"/>
    </source>
</evidence>
<dbReference type="InterPro" id="IPR019787">
    <property type="entry name" value="Znf_PHD-finger"/>
</dbReference>
<dbReference type="Proteomes" id="UP001163046">
    <property type="component" value="Unassembled WGS sequence"/>
</dbReference>
<dbReference type="Gene3D" id="3.30.40.10">
    <property type="entry name" value="Zinc/RING finger domain, C3HC4 (zinc finger)"/>
    <property type="match status" value="1"/>
</dbReference>
<dbReference type="Pfam" id="PF00628">
    <property type="entry name" value="PHD"/>
    <property type="match status" value="1"/>
</dbReference>
<accession>A0A9X0DCK0</accession>
<name>A0A9X0DCK0_9CNID</name>
<feature type="domain" description="PHD-type" evidence="4">
    <location>
        <begin position="95"/>
        <end position="124"/>
    </location>
</feature>
<comment type="caution">
    <text evidence="5">The sequence shown here is derived from an EMBL/GenBank/DDBJ whole genome shotgun (WGS) entry which is preliminary data.</text>
</comment>
<proteinExistence type="predicted"/>
<dbReference type="AlphaFoldDB" id="A0A9X0DCK0"/>
<dbReference type="SUPFAM" id="SSF57903">
    <property type="entry name" value="FYVE/PHD zinc finger"/>
    <property type="match status" value="1"/>
</dbReference>
<dbReference type="InterPro" id="IPR011011">
    <property type="entry name" value="Znf_FYVE_PHD"/>
</dbReference>
<evidence type="ECO:0000256" key="2">
    <source>
        <dbReference type="ARBA" id="ARBA00022771"/>
    </source>
</evidence>
<dbReference type="GO" id="GO:0008270">
    <property type="term" value="F:zinc ion binding"/>
    <property type="evidence" value="ECO:0007669"/>
    <property type="project" value="UniProtKB-KW"/>
</dbReference>
<organism evidence="5 6">
    <name type="scientific">Desmophyllum pertusum</name>
    <dbReference type="NCBI Taxonomy" id="174260"/>
    <lineage>
        <taxon>Eukaryota</taxon>
        <taxon>Metazoa</taxon>
        <taxon>Cnidaria</taxon>
        <taxon>Anthozoa</taxon>
        <taxon>Hexacorallia</taxon>
        <taxon>Scleractinia</taxon>
        <taxon>Caryophylliina</taxon>
        <taxon>Caryophylliidae</taxon>
        <taxon>Desmophyllum</taxon>
    </lineage>
</organism>
<evidence type="ECO:0000313" key="6">
    <source>
        <dbReference type="Proteomes" id="UP001163046"/>
    </source>
</evidence>
<sequence length="142" mass="15963">MEERDSKPSLRDLEIDFLKEKLAGFSVEEQYCFGHFDGNRVELEDILDTFQFARCLCEGLDVNGNFNVAMERERVTSIVFGSCYDDLHERNTAVCKVCKDDDGEDWLGCDACGQFFHASCFESAFLPSPSHNISPALKGALS</sequence>
<evidence type="ECO:0000256" key="3">
    <source>
        <dbReference type="ARBA" id="ARBA00022833"/>
    </source>
</evidence>
<keyword evidence="1" id="KW-0479">Metal-binding</keyword>
<reference evidence="5" key="1">
    <citation type="submission" date="2023-01" db="EMBL/GenBank/DDBJ databases">
        <title>Genome assembly of the deep-sea coral Lophelia pertusa.</title>
        <authorList>
            <person name="Herrera S."/>
            <person name="Cordes E."/>
        </authorList>
    </citation>
    <scope>NUCLEOTIDE SEQUENCE</scope>
    <source>
        <strain evidence="5">USNM1676648</strain>
        <tissue evidence="5">Polyp</tissue>
    </source>
</reference>
<evidence type="ECO:0000313" key="5">
    <source>
        <dbReference type="EMBL" id="KAJ7393074.1"/>
    </source>
</evidence>
<dbReference type="OrthoDB" id="5989225at2759"/>